<reference evidence="10" key="1">
    <citation type="journal article" date="2018" name="PLoS ONE">
        <title>Chinook salmon (Oncorhynchus tshawytscha) genome and transcriptome.</title>
        <authorList>
            <person name="Christensen K.A."/>
            <person name="Leong J.S."/>
            <person name="Sakhrani D."/>
            <person name="Biagi C.A."/>
            <person name="Minkley D.R."/>
            <person name="Withler R.E."/>
            <person name="Rondeau E.B."/>
            <person name="Koop B.F."/>
            <person name="Devlin R.H."/>
        </authorList>
    </citation>
    <scope>NUCLEOTIDE SEQUENCE [LARGE SCALE GENOMIC DNA]</scope>
</reference>
<evidence type="ECO:0008006" key="11">
    <source>
        <dbReference type="Google" id="ProtNLM"/>
    </source>
</evidence>
<evidence type="ECO:0000256" key="2">
    <source>
        <dbReference type="ARBA" id="ARBA00007965"/>
    </source>
</evidence>
<gene>
    <name evidence="9" type="primary">SLC29A4</name>
</gene>
<dbReference type="GO" id="GO:0005886">
    <property type="term" value="C:plasma membrane"/>
    <property type="evidence" value="ECO:0007669"/>
    <property type="project" value="TreeGrafter"/>
</dbReference>
<dbReference type="PANTHER" id="PTHR10332:SF10">
    <property type="entry name" value="EQUILIBRATIVE NUCLEOSIDE TRANSPORTER 4"/>
    <property type="match status" value="1"/>
</dbReference>
<comment type="similarity">
    <text evidence="2">Belongs to the SLC29A/ENT transporter (TC 2.A.57) family.</text>
</comment>
<keyword evidence="3" id="KW-0813">Transport</keyword>
<dbReference type="GO" id="GO:0008504">
    <property type="term" value="F:monoamine transmembrane transporter activity"/>
    <property type="evidence" value="ECO:0007669"/>
    <property type="project" value="TreeGrafter"/>
</dbReference>
<evidence type="ECO:0000256" key="3">
    <source>
        <dbReference type="ARBA" id="ARBA00022448"/>
    </source>
</evidence>
<dbReference type="Ensembl" id="ENSOTST00005157667.1">
    <property type="protein sequence ID" value="ENSOTSP00005155215.1"/>
    <property type="gene ID" value="ENSOTSG00005054188.1"/>
</dbReference>
<evidence type="ECO:0000256" key="7">
    <source>
        <dbReference type="SAM" id="MobiDB-lite"/>
    </source>
</evidence>
<dbReference type="AlphaFoldDB" id="A0AAZ3SPN3"/>
<sequence>MSTAGVERRRPTPGRETSVVQSYSFDSYQLEEEEGTKGTPERGVLALSEPAFEEPVPDDRYHGIYFAMLLAGVGFLLPYNSFITDVDYLHHKFQGSSIVFDMSLVYIVVALVAVILNNILMERISLHTHTHTQDHRYLFALSPLVFVSVFDVWLESFTTRQAYIVNLFSVGVVAFGCTVQQSSFYGYMGMLPKRYTQGVMTGESTAGVIISLSRIFTKLLISNERINTLIFFLVSITMEMLCFLLHLIVRRSRFVRYYTGPTHRGHSLGKGHDIGSEVSGTGYRVHHDVTTEEVRFGNGVVATMSPSDDVTDEFTGGTYVRFGVPKDKIRRSWPGLRDMFLHRYIVARVIWAYMLSIAVTYSITLCLFPGLESEIRNPTLGEWLPILIMATFNMADFVGKILAALPYEWTGAAGKVPLEQRELAGNTMTVSYMTGLMLGSAVAYAAYSFTAPGSNTHTLTNITTGY</sequence>
<organism evidence="9 10">
    <name type="scientific">Oncorhynchus tshawytscha</name>
    <name type="common">Chinook salmon</name>
    <name type="synonym">Salmo tshawytscha</name>
    <dbReference type="NCBI Taxonomy" id="74940"/>
    <lineage>
        <taxon>Eukaryota</taxon>
        <taxon>Metazoa</taxon>
        <taxon>Chordata</taxon>
        <taxon>Craniata</taxon>
        <taxon>Vertebrata</taxon>
        <taxon>Euteleostomi</taxon>
        <taxon>Actinopterygii</taxon>
        <taxon>Neopterygii</taxon>
        <taxon>Teleostei</taxon>
        <taxon>Protacanthopterygii</taxon>
        <taxon>Salmoniformes</taxon>
        <taxon>Salmonidae</taxon>
        <taxon>Salmoninae</taxon>
        <taxon>Oncorhynchus</taxon>
    </lineage>
</organism>
<feature type="transmembrane region" description="Helical" evidence="8">
    <location>
        <begin position="383"/>
        <end position="403"/>
    </location>
</feature>
<evidence type="ECO:0000256" key="8">
    <source>
        <dbReference type="SAM" id="Phobius"/>
    </source>
</evidence>
<evidence type="ECO:0000256" key="1">
    <source>
        <dbReference type="ARBA" id="ARBA00004141"/>
    </source>
</evidence>
<evidence type="ECO:0000256" key="6">
    <source>
        <dbReference type="ARBA" id="ARBA00023136"/>
    </source>
</evidence>
<keyword evidence="6 8" id="KW-0472">Membrane</keyword>
<feature type="transmembrane region" description="Helical" evidence="8">
    <location>
        <begin position="229"/>
        <end position="249"/>
    </location>
</feature>
<dbReference type="Pfam" id="PF01733">
    <property type="entry name" value="Nucleoside_tran"/>
    <property type="match status" value="1"/>
</dbReference>
<evidence type="ECO:0000256" key="5">
    <source>
        <dbReference type="ARBA" id="ARBA00022989"/>
    </source>
</evidence>
<protein>
    <recommendedName>
        <fullName evidence="11">Equilibrative nucleoside transporter 4</fullName>
    </recommendedName>
</protein>
<dbReference type="PANTHER" id="PTHR10332">
    <property type="entry name" value="EQUILIBRATIVE NUCLEOSIDE TRANSPORTER"/>
    <property type="match status" value="1"/>
</dbReference>
<reference evidence="9" key="2">
    <citation type="submission" date="2025-08" db="UniProtKB">
        <authorList>
            <consortium name="Ensembl"/>
        </authorList>
    </citation>
    <scope>IDENTIFICATION</scope>
</reference>
<evidence type="ECO:0000313" key="9">
    <source>
        <dbReference type="Ensembl" id="ENSOTSP00005155215.1"/>
    </source>
</evidence>
<feature type="compositionally biased region" description="Basic and acidic residues" evidence="7">
    <location>
        <begin position="1"/>
        <end position="10"/>
    </location>
</feature>
<feature type="transmembrane region" description="Helical" evidence="8">
    <location>
        <begin position="160"/>
        <end position="179"/>
    </location>
</feature>
<dbReference type="GO" id="GO:0005337">
    <property type="term" value="F:nucleoside transmembrane transporter activity"/>
    <property type="evidence" value="ECO:0007669"/>
    <property type="project" value="InterPro"/>
</dbReference>
<feature type="transmembrane region" description="Helical" evidence="8">
    <location>
        <begin position="95"/>
        <end position="116"/>
    </location>
</feature>
<name>A0AAZ3SPN3_ONCTS</name>
<comment type="subcellular location">
    <subcellularLocation>
        <location evidence="1">Membrane</location>
        <topology evidence="1">Multi-pass membrane protein</topology>
    </subcellularLocation>
</comment>
<dbReference type="Proteomes" id="UP000694402">
    <property type="component" value="Unassembled WGS sequence"/>
</dbReference>
<reference evidence="9" key="3">
    <citation type="submission" date="2025-09" db="UniProtKB">
        <authorList>
            <consortium name="Ensembl"/>
        </authorList>
    </citation>
    <scope>IDENTIFICATION</scope>
</reference>
<keyword evidence="5 8" id="KW-1133">Transmembrane helix</keyword>
<feature type="transmembrane region" description="Helical" evidence="8">
    <location>
        <begin position="64"/>
        <end position="83"/>
    </location>
</feature>
<keyword evidence="10" id="KW-1185">Reference proteome</keyword>
<feature type="transmembrane region" description="Helical" evidence="8">
    <location>
        <begin position="423"/>
        <end position="447"/>
    </location>
</feature>
<keyword evidence="4 8" id="KW-0812">Transmembrane</keyword>
<evidence type="ECO:0000313" key="10">
    <source>
        <dbReference type="Proteomes" id="UP000694402"/>
    </source>
</evidence>
<accession>A0AAZ3SPN3</accession>
<dbReference type="InterPro" id="IPR002259">
    <property type="entry name" value="Eqnu_transpt"/>
</dbReference>
<feature type="transmembrane region" description="Helical" evidence="8">
    <location>
        <begin position="349"/>
        <end position="371"/>
    </location>
</feature>
<feature type="region of interest" description="Disordered" evidence="7">
    <location>
        <begin position="1"/>
        <end position="20"/>
    </location>
</feature>
<proteinExistence type="inferred from homology"/>
<dbReference type="GeneTree" id="ENSGT00950000182898"/>
<evidence type="ECO:0000256" key="4">
    <source>
        <dbReference type="ARBA" id="ARBA00022692"/>
    </source>
</evidence>